<name>A0A848ML14_9GAMM</name>
<dbReference type="Pfam" id="PF11659">
    <property type="entry name" value="DUF3261"/>
    <property type="match status" value="1"/>
</dbReference>
<proteinExistence type="predicted"/>
<feature type="signal peptide" evidence="1">
    <location>
        <begin position="1"/>
        <end position="24"/>
    </location>
</feature>
<dbReference type="PROSITE" id="PS51257">
    <property type="entry name" value="PROKAR_LIPOPROTEIN"/>
    <property type="match status" value="1"/>
</dbReference>
<dbReference type="EMBL" id="JAADJU010000011">
    <property type="protein sequence ID" value="NMP29067.1"/>
    <property type="molecule type" value="Genomic_DNA"/>
</dbReference>
<dbReference type="InterPro" id="IPR021675">
    <property type="entry name" value="DUF3261"/>
</dbReference>
<evidence type="ECO:0000313" key="2">
    <source>
        <dbReference type="EMBL" id="NMP29067.1"/>
    </source>
</evidence>
<evidence type="ECO:0000313" key="3">
    <source>
        <dbReference type="Proteomes" id="UP000585363"/>
    </source>
</evidence>
<comment type="caution">
    <text evidence="2">The sequence shown here is derived from an EMBL/GenBank/DDBJ whole genome shotgun (WGS) entry which is preliminary data.</text>
</comment>
<accession>A0A848ML14</accession>
<dbReference type="Proteomes" id="UP000585363">
    <property type="component" value="Unassembled WGS sequence"/>
</dbReference>
<protein>
    <submittedName>
        <fullName evidence="2">DUF3261 domain-containing protein</fullName>
    </submittedName>
</protein>
<dbReference type="AlphaFoldDB" id="A0A848ML14"/>
<keyword evidence="1" id="KW-0732">Signal</keyword>
<evidence type="ECO:0000256" key="1">
    <source>
        <dbReference type="SAM" id="SignalP"/>
    </source>
</evidence>
<dbReference type="RefSeq" id="WP_169404767.1">
    <property type="nucleotide sequence ID" value="NZ_JAADJU010000011.1"/>
</dbReference>
<reference evidence="2 3" key="2">
    <citation type="submission" date="2020-06" db="EMBL/GenBank/DDBJ databases">
        <title>Polyphasic characterization of a Rahnella strain isolated from tree sap.</title>
        <authorList>
            <person name="Kim I.S."/>
        </authorList>
    </citation>
    <scope>NUCLEOTIDE SEQUENCE [LARGE SCALE GENOMIC DNA]</scope>
    <source>
        <strain evidence="2 3">SAP-1</strain>
    </source>
</reference>
<organism evidence="2 3">
    <name type="scientific">Rouxiella aceris</name>
    <dbReference type="NCBI Taxonomy" id="2703884"/>
    <lineage>
        <taxon>Bacteria</taxon>
        <taxon>Pseudomonadati</taxon>
        <taxon>Pseudomonadota</taxon>
        <taxon>Gammaproteobacteria</taxon>
        <taxon>Enterobacterales</taxon>
        <taxon>Yersiniaceae</taxon>
        <taxon>Rouxiella</taxon>
    </lineage>
</organism>
<keyword evidence="3" id="KW-1185">Reference proteome</keyword>
<reference evidence="2 3" key="1">
    <citation type="submission" date="2020-01" db="EMBL/GenBank/DDBJ databases">
        <authorList>
            <person name="Lee S.D."/>
        </authorList>
    </citation>
    <scope>NUCLEOTIDE SEQUENCE [LARGE SCALE GENOMIC DNA]</scope>
    <source>
        <strain evidence="2 3">SAP-1</strain>
    </source>
</reference>
<sequence length="192" mass="21041">MIKVRGLAIIVLLLLAGCAARPNADTLPQAWLKPGVRVSLPAPMLDHKLAQQQLLTGSVNGKQQSLLVLLNADGKTLQLAGLSPLGIRLFKVVYDAQGIHIEQAIKIAQLPPANQVLADIMLSYWPINRWQPLLPTGWTLVDEGAQRILRDDAGQIVTRIDYINDNGKRQPVAIDQRVFHYHITIENVGGSA</sequence>
<gene>
    <name evidence="2" type="ORF">GW590_19615</name>
</gene>
<feature type="chain" id="PRO_5032584266" evidence="1">
    <location>
        <begin position="25"/>
        <end position="192"/>
    </location>
</feature>